<feature type="transmembrane region" description="Helical" evidence="2">
    <location>
        <begin position="221"/>
        <end position="243"/>
    </location>
</feature>
<reference evidence="3" key="1">
    <citation type="submission" date="2023-06" db="EMBL/GenBank/DDBJ databases">
        <title>Genome-scale phylogeny and comparative genomics of the fungal order Sordariales.</title>
        <authorList>
            <consortium name="Lawrence Berkeley National Laboratory"/>
            <person name="Hensen N."/>
            <person name="Bonometti L."/>
            <person name="Westerberg I."/>
            <person name="Brannstrom I.O."/>
            <person name="Guillou S."/>
            <person name="Cros-Aarteil S."/>
            <person name="Calhoun S."/>
            <person name="Haridas S."/>
            <person name="Kuo A."/>
            <person name="Mondo S."/>
            <person name="Pangilinan J."/>
            <person name="Riley R."/>
            <person name="Labutti K."/>
            <person name="Andreopoulos B."/>
            <person name="Lipzen A."/>
            <person name="Chen C."/>
            <person name="Yanf M."/>
            <person name="Daum C."/>
            <person name="Ng V."/>
            <person name="Clum A."/>
            <person name="Steindorff A."/>
            <person name="Ohm R."/>
            <person name="Martin F."/>
            <person name="Silar P."/>
            <person name="Natvig D."/>
            <person name="Lalanne C."/>
            <person name="Gautier V."/>
            <person name="Ament-Velasquez S.L."/>
            <person name="Kruys A."/>
            <person name="Hutchinson M.I."/>
            <person name="Powell A.J."/>
            <person name="Barry K."/>
            <person name="Miller A.N."/>
            <person name="Grigoriev I.V."/>
            <person name="Debuchy R."/>
            <person name="Gladieux P."/>
            <person name="Thoren M.H."/>
            <person name="Johannesson H."/>
        </authorList>
    </citation>
    <scope>NUCLEOTIDE SEQUENCE</scope>
    <source>
        <strain evidence="3">PSN4</strain>
    </source>
</reference>
<sequence>MNLSTALNETFSRCNNTAGPQTETDSSDQFKRENLVGMFLTLQLCQLTQPYGSLLFHGVSGFFWRCNPIASLVEALIILWHLGVKAWKAARRRDPPAVIVARLQETASGLLLLRGALSKDGTVGGLLEKLISGSFLDAEMAEQQQQMEDADTSPSNVEASRPPRRTNSFPGFSPQTEKSRILREAFGSNVLAHRELRIDLFTGLTELFVLIKLLAVTGIGWFTAAGVFMFVGWTTVQALLVLLHLREMDELKMYAAVRTVQDLSRDLQKYSGHWQAFFIALHLPVFGYPAYLAAFRPWFPEDATGFVWFLKGVASFFSEVIALISARLSFWFGLVGVFWLPRQLPGGVAIPFLLFYVPVWVWWTAASLSYTFQNGPEGGSKYTPANFTSFFEPHTFMYHVVDQGFVYTGDTLWFLFFVLSMAFAYWLIFFSWDVSMDAKQYEALARKMVSAGNVIFTVVMFSVYLASYDAAGTFKPWWTELLG</sequence>
<feature type="transmembrane region" description="Helical" evidence="2">
    <location>
        <begin position="314"/>
        <end position="340"/>
    </location>
</feature>
<evidence type="ECO:0000256" key="1">
    <source>
        <dbReference type="SAM" id="MobiDB-lite"/>
    </source>
</evidence>
<feature type="transmembrane region" description="Helical" evidence="2">
    <location>
        <begin position="62"/>
        <end position="83"/>
    </location>
</feature>
<evidence type="ECO:0000313" key="3">
    <source>
        <dbReference type="EMBL" id="KAK1752208.1"/>
    </source>
</evidence>
<feature type="transmembrane region" description="Helical" evidence="2">
    <location>
        <begin position="352"/>
        <end position="372"/>
    </location>
</feature>
<feature type="transmembrane region" description="Helical" evidence="2">
    <location>
        <begin position="412"/>
        <end position="432"/>
    </location>
</feature>
<keyword evidence="4" id="KW-1185">Reference proteome</keyword>
<feature type="transmembrane region" description="Helical" evidence="2">
    <location>
        <begin position="444"/>
        <end position="466"/>
    </location>
</feature>
<protein>
    <submittedName>
        <fullName evidence="3">Uncharacterized protein</fullName>
    </submittedName>
</protein>
<name>A0AAJ0B866_9PEZI</name>
<dbReference type="AlphaFoldDB" id="A0AAJ0B866"/>
<evidence type="ECO:0000256" key="2">
    <source>
        <dbReference type="SAM" id="Phobius"/>
    </source>
</evidence>
<comment type="caution">
    <text evidence="3">The sequence shown here is derived from an EMBL/GenBank/DDBJ whole genome shotgun (WGS) entry which is preliminary data.</text>
</comment>
<proteinExistence type="predicted"/>
<accession>A0AAJ0B866</accession>
<gene>
    <name evidence="3" type="ORF">QBC47DRAFT_416686</name>
</gene>
<feature type="transmembrane region" description="Helical" evidence="2">
    <location>
        <begin position="274"/>
        <end position="294"/>
    </location>
</feature>
<feature type="transmembrane region" description="Helical" evidence="2">
    <location>
        <begin position="198"/>
        <end position="215"/>
    </location>
</feature>
<feature type="compositionally biased region" description="Polar residues" evidence="1">
    <location>
        <begin position="165"/>
        <end position="175"/>
    </location>
</feature>
<feature type="region of interest" description="Disordered" evidence="1">
    <location>
        <begin position="143"/>
        <end position="175"/>
    </location>
</feature>
<organism evidence="3 4">
    <name type="scientific">Echria macrotheca</name>
    <dbReference type="NCBI Taxonomy" id="438768"/>
    <lineage>
        <taxon>Eukaryota</taxon>
        <taxon>Fungi</taxon>
        <taxon>Dikarya</taxon>
        <taxon>Ascomycota</taxon>
        <taxon>Pezizomycotina</taxon>
        <taxon>Sordariomycetes</taxon>
        <taxon>Sordariomycetidae</taxon>
        <taxon>Sordariales</taxon>
        <taxon>Schizotheciaceae</taxon>
        <taxon>Echria</taxon>
    </lineage>
</organism>
<dbReference type="EMBL" id="MU839840">
    <property type="protein sequence ID" value="KAK1752208.1"/>
    <property type="molecule type" value="Genomic_DNA"/>
</dbReference>
<dbReference type="Proteomes" id="UP001239445">
    <property type="component" value="Unassembled WGS sequence"/>
</dbReference>
<keyword evidence="2" id="KW-1133">Transmembrane helix</keyword>
<evidence type="ECO:0000313" key="4">
    <source>
        <dbReference type="Proteomes" id="UP001239445"/>
    </source>
</evidence>
<keyword evidence="2" id="KW-0812">Transmembrane</keyword>
<keyword evidence="2" id="KW-0472">Membrane</keyword>